<evidence type="ECO:0000313" key="7">
    <source>
        <dbReference type="Proteomes" id="UP000824120"/>
    </source>
</evidence>
<dbReference type="AlphaFoldDB" id="A0A9J5Y1F2"/>
<dbReference type="InterPro" id="IPR001781">
    <property type="entry name" value="Znf_LIM"/>
</dbReference>
<name>A0A9J5Y1F2_SOLCO</name>
<dbReference type="Proteomes" id="UP000824120">
    <property type="component" value="Chromosome 8"/>
</dbReference>
<proteinExistence type="predicted"/>
<evidence type="ECO:0000256" key="1">
    <source>
        <dbReference type="ARBA" id="ARBA00022723"/>
    </source>
</evidence>
<accession>A0A9J5Y1F2</accession>
<dbReference type="GO" id="GO:0051015">
    <property type="term" value="F:actin filament binding"/>
    <property type="evidence" value="ECO:0007669"/>
    <property type="project" value="UniProtKB-ARBA"/>
</dbReference>
<dbReference type="Pfam" id="PF00412">
    <property type="entry name" value="LIM"/>
    <property type="match status" value="2"/>
</dbReference>
<dbReference type="PROSITE" id="PS50023">
    <property type="entry name" value="LIM_DOMAIN_2"/>
    <property type="match status" value="2"/>
</dbReference>
<comment type="caution">
    <text evidence="6">The sequence shown here is derived from an EMBL/GenBank/DDBJ whole genome shotgun (WGS) entry which is preliminary data.</text>
</comment>
<dbReference type="SUPFAM" id="SSF57716">
    <property type="entry name" value="Glucocorticoid receptor-like (DNA-binding domain)"/>
    <property type="match status" value="4"/>
</dbReference>
<reference evidence="6 7" key="1">
    <citation type="submission" date="2020-09" db="EMBL/GenBank/DDBJ databases">
        <title>De no assembly of potato wild relative species, Solanum commersonii.</title>
        <authorList>
            <person name="Cho K."/>
        </authorList>
    </citation>
    <scope>NUCLEOTIDE SEQUENCE [LARGE SCALE GENOMIC DNA]</scope>
    <source>
        <strain evidence="6">LZ3.2</strain>
        <tissue evidence="6">Leaf</tissue>
    </source>
</reference>
<dbReference type="EMBL" id="JACXVP010000008">
    <property type="protein sequence ID" value="KAG5593156.1"/>
    <property type="molecule type" value="Genomic_DNA"/>
</dbReference>
<gene>
    <name evidence="6" type="ORF">H5410_043670</name>
</gene>
<dbReference type="SMART" id="SM00132">
    <property type="entry name" value="LIM"/>
    <property type="match status" value="2"/>
</dbReference>
<feature type="domain" description="LIM zinc-binding" evidence="5">
    <location>
        <begin position="8"/>
        <end position="68"/>
    </location>
</feature>
<dbReference type="GO" id="GO:0051017">
    <property type="term" value="P:actin filament bundle assembly"/>
    <property type="evidence" value="ECO:0007669"/>
    <property type="project" value="UniProtKB-ARBA"/>
</dbReference>
<evidence type="ECO:0000256" key="3">
    <source>
        <dbReference type="ARBA" id="ARBA00023038"/>
    </source>
</evidence>
<keyword evidence="7" id="KW-1185">Reference proteome</keyword>
<evidence type="ECO:0000313" key="6">
    <source>
        <dbReference type="EMBL" id="KAG5593156.1"/>
    </source>
</evidence>
<organism evidence="6 7">
    <name type="scientific">Solanum commersonii</name>
    <name type="common">Commerson's wild potato</name>
    <name type="synonym">Commerson's nightshade</name>
    <dbReference type="NCBI Taxonomy" id="4109"/>
    <lineage>
        <taxon>Eukaryota</taxon>
        <taxon>Viridiplantae</taxon>
        <taxon>Streptophyta</taxon>
        <taxon>Embryophyta</taxon>
        <taxon>Tracheophyta</taxon>
        <taxon>Spermatophyta</taxon>
        <taxon>Magnoliopsida</taxon>
        <taxon>eudicotyledons</taxon>
        <taxon>Gunneridae</taxon>
        <taxon>Pentapetalae</taxon>
        <taxon>asterids</taxon>
        <taxon>lamiids</taxon>
        <taxon>Solanales</taxon>
        <taxon>Solanaceae</taxon>
        <taxon>Solanoideae</taxon>
        <taxon>Solaneae</taxon>
        <taxon>Solanum</taxon>
    </lineage>
</organism>
<protein>
    <recommendedName>
        <fullName evidence="5">LIM zinc-binding domain-containing protein</fullName>
    </recommendedName>
</protein>
<dbReference type="PANTHER" id="PTHR24206">
    <property type="entry name" value="OS06G0237300 PROTEIN"/>
    <property type="match status" value="1"/>
</dbReference>
<dbReference type="GO" id="GO:0046872">
    <property type="term" value="F:metal ion binding"/>
    <property type="evidence" value="ECO:0007669"/>
    <property type="project" value="UniProtKB-KW"/>
</dbReference>
<keyword evidence="3 4" id="KW-0440">LIM domain</keyword>
<evidence type="ECO:0000259" key="5">
    <source>
        <dbReference type="PROSITE" id="PS50023"/>
    </source>
</evidence>
<dbReference type="Gene3D" id="2.10.110.10">
    <property type="entry name" value="Cysteine Rich Protein"/>
    <property type="match status" value="2"/>
</dbReference>
<evidence type="ECO:0000256" key="2">
    <source>
        <dbReference type="ARBA" id="ARBA00022833"/>
    </source>
</evidence>
<dbReference type="FunFam" id="2.10.110.10:FF:000002">
    <property type="entry name" value="LIM domain and actin-binding 1"/>
    <property type="match status" value="2"/>
</dbReference>
<dbReference type="PROSITE" id="PS00478">
    <property type="entry name" value="LIM_DOMAIN_1"/>
    <property type="match status" value="1"/>
</dbReference>
<dbReference type="OrthoDB" id="6129702at2759"/>
<keyword evidence="2 4" id="KW-0862">Zinc</keyword>
<sequence length="225" mass="25362">MAFTGAPQKCKVCEKTVYIAEMISTNGIAYHNTCFRCNHCNGRLALSTYSTLDGVLYCKPHFEQIYKEKGGAPLKHSASLGRQNELNRSSSKVSALFSGTQDKCAACKKTVYPLEKVTVDGEMYHKICFRCVHGGCKLTTSSYAAFDGGLYCKPHFSQLFKEKGSYNHLSKNASMKKNESLINVEQEGLVLLVLLRKHKMISHKKFVSIYQQQFIYLFHSILIFV</sequence>
<feature type="domain" description="LIM zinc-binding" evidence="5">
    <location>
        <begin position="102"/>
        <end position="162"/>
    </location>
</feature>
<evidence type="ECO:0000256" key="4">
    <source>
        <dbReference type="PROSITE-ProRule" id="PRU00125"/>
    </source>
</evidence>
<keyword evidence="1 4" id="KW-0479">Metal-binding</keyword>